<evidence type="ECO:0000313" key="2">
    <source>
        <dbReference type="EMBL" id="GAA0184486.1"/>
    </source>
</evidence>
<feature type="region of interest" description="Disordered" evidence="1">
    <location>
        <begin position="55"/>
        <end position="105"/>
    </location>
</feature>
<comment type="caution">
    <text evidence="2">The sequence shown here is derived from an EMBL/GenBank/DDBJ whole genome shotgun (WGS) entry which is preliminary data.</text>
</comment>
<feature type="region of interest" description="Disordered" evidence="1">
    <location>
        <begin position="131"/>
        <end position="165"/>
    </location>
</feature>
<proteinExistence type="predicted"/>
<gene>
    <name evidence="2" type="ORF">LIER_31774</name>
</gene>
<organism evidence="2 3">
    <name type="scientific">Lithospermum erythrorhizon</name>
    <name type="common">Purple gromwell</name>
    <name type="synonym">Lithospermum officinale var. erythrorhizon</name>
    <dbReference type="NCBI Taxonomy" id="34254"/>
    <lineage>
        <taxon>Eukaryota</taxon>
        <taxon>Viridiplantae</taxon>
        <taxon>Streptophyta</taxon>
        <taxon>Embryophyta</taxon>
        <taxon>Tracheophyta</taxon>
        <taxon>Spermatophyta</taxon>
        <taxon>Magnoliopsida</taxon>
        <taxon>eudicotyledons</taxon>
        <taxon>Gunneridae</taxon>
        <taxon>Pentapetalae</taxon>
        <taxon>asterids</taxon>
        <taxon>lamiids</taxon>
        <taxon>Boraginales</taxon>
        <taxon>Boraginaceae</taxon>
        <taxon>Boraginoideae</taxon>
        <taxon>Lithospermeae</taxon>
        <taxon>Lithospermum</taxon>
    </lineage>
</organism>
<accession>A0AAV3RX97</accession>
<evidence type="ECO:0000256" key="1">
    <source>
        <dbReference type="SAM" id="MobiDB-lite"/>
    </source>
</evidence>
<evidence type="ECO:0000313" key="3">
    <source>
        <dbReference type="Proteomes" id="UP001454036"/>
    </source>
</evidence>
<feature type="compositionally biased region" description="Basic residues" evidence="1">
    <location>
        <begin position="133"/>
        <end position="144"/>
    </location>
</feature>
<dbReference type="Proteomes" id="UP001454036">
    <property type="component" value="Unassembled WGS sequence"/>
</dbReference>
<protein>
    <submittedName>
        <fullName evidence="2">Uncharacterized protein</fullName>
    </submittedName>
</protein>
<dbReference type="PANTHER" id="PTHR33240">
    <property type="entry name" value="OS08G0508500 PROTEIN"/>
    <property type="match status" value="1"/>
</dbReference>
<feature type="compositionally biased region" description="Basic and acidic residues" evidence="1">
    <location>
        <begin position="145"/>
        <end position="159"/>
    </location>
</feature>
<dbReference type="EMBL" id="BAABME010011939">
    <property type="protein sequence ID" value="GAA0184486.1"/>
    <property type="molecule type" value="Genomic_DNA"/>
</dbReference>
<feature type="compositionally biased region" description="Basic residues" evidence="1">
    <location>
        <begin position="56"/>
        <end position="68"/>
    </location>
</feature>
<reference evidence="2 3" key="1">
    <citation type="submission" date="2024-01" db="EMBL/GenBank/DDBJ databases">
        <title>The complete chloroplast genome sequence of Lithospermum erythrorhizon: insights into the phylogenetic relationship among Boraginaceae species and the maternal lineages of purple gromwells.</title>
        <authorList>
            <person name="Okada T."/>
            <person name="Watanabe K."/>
        </authorList>
    </citation>
    <scope>NUCLEOTIDE SEQUENCE [LARGE SCALE GENOMIC DNA]</scope>
</reference>
<dbReference type="AlphaFoldDB" id="A0AAV3RX97"/>
<sequence length="332" mass="37984">MELFNGLAYEKLNKALLLKTPLSKDSLTKEVKQHIELEELKKRATQTSDLRETVLKKQRPRSPRRRRVWERIQRNKGQPSWKRIHSPPPPPRGLVRFNQPKPLEDNQRRTPLWVAISEIFSQVQDKNLLLKPTRIRGASRKRDKNRPPCDRENRPREKLNSPPRVAGRIDTISRGIAGGEDSRNPRKNYSRREVYSASGAIPMIEPISFLDNKLKGIELPYDDPVLPRSHIQPTTTLLTEFTGYVVYPLGIATLDFTVGEGEGTTTIKAQFTVVDINDSSYNGLIGRPILTVGRAIVTPLYLKLKFPTIGAYMKHVETEREPGYAIKPRFPQ</sequence>
<name>A0AAV3RX97_LITER</name>
<dbReference type="PANTHER" id="PTHR33240:SF15">
    <property type="entry name" value="GAG-PRO-LIKE PROTEIN"/>
    <property type="match status" value="1"/>
</dbReference>
<keyword evidence="3" id="KW-1185">Reference proteome</keyword>